<dbReference type="Gene3D" id="1.10.489.10">
    <property type="entry name" value="Chloroperoxidase-like"/>
    <property type="match status" value="1"/>
</dbReference>
<dbReference type="PANTHER" id="PTHR33577">
    <property type="entry name" value="STERIGMATOCYSTIN BIOSYNTHESIS PEROXIDASE STCC-RELATED"/>
    <property type="match status" value="1"/>
</dbReference>
<keyword evidence="8" id="KW-0732">Signal</keyword>
<accession>A0A6J3LTW2</accession>
<feature type="signal peptide" evidence="8">
    <location>
        <begin position="1"/>
        <end position="20"/>
    </location>
</feature>
<reference evidence="11" key="1">
    <citation type="submission" date="2020-01" db="EMBL/GenBank/DDBJ databases">
        <authorList>
            <consortium name="DOE Joint Genome Institute"/>
            <person name="Haridas S."/>
            <person name="Albert R."/>
            <person name="Binder M."/>
            <person name="Bloem J."/>
            <person name="Labutti K."/>
            <person name="Salamov A."/>
            <person name="Andreopoulos B."/>
            <person name="Baker S.E."/>
            <person name="Barry K."/>
            <person name="Bills G."/>
            <person name="Bluhm B.H."/>
            <person name="Cannon C."/>
            <person name="Castanera R."/>
            <person name="Culley D.E."/>
            <person name="Daum C."/>
            <person name="Ezra D."/>
            <person name="Gonzalez J.B."/>
            <person name="Henrissat B."/>
            <person name="Kuo A."/>
            <person name="Liang C."/>
            <person name="Lipzen A."/>
            <person name="Lutzoni F."/>
            <person name="Magnuson J."/>
            <person name="Mondo S."/>
            <person name="Nolan M."/>
            <person name="Ohm R."/>
            <person name="Pangilinan J."/>
            <person name="Park H.-J."/>
            <person name="Ramirez L."/>
            <person name="Alfaro M."/>
            <person name="Sun H."/>
            <person name="Tritt A."/>
            <person name="Yoshinaga Y."/>
            <person name="Zwiers L.-H."/>
            <person name="Turgeon B.G."/>
            <person name="Goodwin S.B."/>
            <person name="Spatafora J.W."/>
            <person name="Crous P.W."/>
            <person name="Grigoriev I.V."/>
        </authorList>
    </citation>
    <scope>NUCLEOTIDE SEQUENCE</scope>
    <source>
        <strain evidence="11">CBS 342.82</strain>
    </source>
</reference>
<proteinExistence type="inferred from homology"/>
<dbReference type="InterPro" id="IPR000028">
    <property type="entry name" value="Chloroperoxidase"/>
</dbReference>
<keyword evidence="2" id="KW-0575">Peroxidase</keyword>
<comment type="similarity">
    <text evidence="7">Belongs to the chloroperoxidase family.</text>
</comment>
<feature type="domain" description="Heme haloperoxidase family profile" evidence="9">
    <location>
        <begin position="45"/>
        <end position="254"/>
    </location>
</feature>
<evidence type="ECO:0000256" key="3">
    <source>
        <dbReference type="ARBA" id="ARBA00022617"/>
    </source>
</evidence>
<name>A0A6J3LTW2_9PEZI</name>
<comment type="cofactor">
    <cofactor evidence="1">
        <name>heme b</name>
        <dbReference type="ChEBI" id="CHEBI:60344"/>
    </cofactor>
</comment>
<sequence length="309" mass="33555">MKNVFVTAIAINGLLSGASAQLLGLDLDIEGLLKSLGPAPANDPRFTTWTAPGPHDVRSPCPGLNTLANHGFINHSGKNLTLPHLLKGLAAGLNIGADFTTVIGAVGLLSSPNPLGGQFDLNHLDQHNFPIEHDGSLSRADAYFGNDYSFNQTYFDQFLSKFHGLPATTTLTASEARYARVNDSLKHNPEAVYGLREFVLSSGETGLYVQSLSSPSKASAPISYIKSLFVDEKLPFALGWRPSPEPITLLSLGNYILELYAANPDKVAEGVCEFSYRPSHTIASRSLTHSISPRYRQLSKSFRGHRRRH</sequence>
<dbReference type="PANTHER" id="PTHR33577:SF9">
    <property type="entry name" value="PEROXIDASE STCC"/>
    <property type="match status" value="1"/>
</dbReference>
<evidence type="ECO:0000256" key="8">
    <source>
        <dbReference type="SAM" id="SignalP"/>
    </source>
</evidence>
<keyword evidence="5" id="KW-0560">Oxidoreductase</keyword>
<keyword evidence="10" id="KW-1185">Reference proteome</keyword>
<evidence type="ECO:0000256" key="5">
    <source>
        <dbReference type="ARBA" id="ARBA00023002"/>
    </source>
</evidence>
<protein>
    <submittedName>
        <fullName evidence="11">Cloroperoxidase</fullName>
    </submittedName>
</protein>
<dbReference type="GO" id="GO:0046872">
    <property type="term" value="F:metal ion binding"/>
    <property type="evidence" value="ECO:0007669"/>
    <property type="project" value="UniProtKB-KW"/>
</dbReference>
<evidence type="ECO:0000256" key="1">
    <source>
        <dbReference type="ARBA" id="ARBA00001970"/>
    </source>
</evidence>
<evidence type="ECO:0000256" key="4">
    <source>
        <dbReference type="ARBA" id="ARBA00022723"/>
    </source>
</evidence>
<dbReference type="Pfam" id="PF01328">
    <property type="entry name" value="Peroxidase_2"/>
    <property type="match status" value="1"/>
</dbReference>
<evidence type="ECO:0000256" key="2">
    <source>
        <dbReference type="ARBA" id="ARBA00022559"/>
    </source>
</evidence>
<dbReference type="SUPFAM" id="SSF47571">
    <property type="entry name" value="Cloroperoxidase"/>
    <property type="match status" value="1"/>
</dbReference>
<dbReference type="Proteomes" id="UP000504637">
    <property type="component" value="Unplaced"/>
</dbReference>
<evidence type="ECO:0000256" key="6">
    <source>
        <dbReference type="ARBA" id="ARBA00023004"/>
    </source>
</evidence>
<keyword evidence="6" id="KW-0408">Iron</keyword>
<dbReference type="GeneID" id="54359676"/>
<gene>
    <name evidence="11" type="ORF">K489DRAFT_326008</name>
</gene>
<evidence type="ECO:0000259" key="9">
    <source>
        <dbReference type="PROSITE" id="PS51405"/>
    </source>
</evidence>
<dbReference type="GO" id="GO:0004601">
    <property type="term" value="F:peroxidase activity"/>
    <property type="evidence" value="ECO:0007669"/>
    <property type="project" value="UniProtKB-KW"/>
</dbReference>
<evidence type="ECO:0000256" key="7">
    <source>
        <dbReference type="ARBA" id="ARBA00025795"/>
    </source>
</evidence>
<organism evidence="11">
    <name type="scientific">Dissoconium aciculare CBS 342.82</name>
    <dbReference type="NCBI Taxonomy" id="1314786"/>
    <lineage>
        <taxon>Eukaryota</taxon>
        <taxon>Fungi</taxon>
        <taxon>Dikarya</taxon>
        <taxon>Ascomycota</taxon>
        <taxon>Pezizomycotina</taxon>
        <taxon>Dothideomycetes</taxon>
        <taxon>Dothideomycetidae</taxon>
        <taxon>Mycosphaerellales</taxon>
        <taxon>Dissoconiaceae</taxon>
        <taxon>Dissoconium</taxon>
    </lineage>
</organism>
<feature type="chain" id="PRO_5027071173" evidence="8">
    <location>
        <begin position="21"/>
        <end position="309"/>
    </location>
</feature>
<dbReference type="InterPro" id="IPR036851">
    <property type="entry name" value="Chloroperoxidase-like_sf"/>
</dbReference>
<reference evidence="11" key="3">
    <citation type="submission" date="2025-08" db="UniProtKB">
        <authorList>
            <consortium name="RefSeq"/>
        </authorList>
    </citation>
    <scope>IDENTIFICATION</scope>
    <source>
        <strain evidence="11">CBS 342.82</strain>
    </source>
</reference>
<dbReference type="PROSITE" id="PS51405">
    <property type="entry name" value="HEME_HALOPEROXIDASE"/>
    <property type="match status" value="1"/>
</dbReference>
<reference evidence="11" key="2">
    <citation type="submission" date="2020-04" db="EMBL/GenBank/DDBJ databases">
        <authorList>
            <consortium name="NCBI Genome Project"/>
        </authorList>
    </citation>
    <scope>NUCLEOTIDE SEQUENCE</scope>
    <source>
        <strain evidence="11">CBS 342.82</strain>
    </source>
</reference>
<dbReference type="OrthoDB" id="407298at2759"/>
<evidence type="ECO:0000313" key="11">
    <source>
        <dbReference type="RefSeq" id="XP_033456262.1"/>
    </source>
</evidence>
<keyword evidence="3" id="KW-0349">Heme</keyword>
<dbReference type="AlphaFoldDB" id="A0A6J3LTW2"/>
<keyword evidence="4" id="KW-0479">Metal-binding</keyword>
<dbReference type="RefSeq" id="XP_033456262.1">
    <property type="nucleotide sequence ID" value="XM_033601876.1"/>
</dbReference>
<evidence type="ECO:0000313" key="10">
    <source>
        <dbReference type="Proteomes" id="UP000504637"/>
    </source>
</evidence>